<accession>A0A218V7H9</accession>
<dbReference type="AlphaFoldDB" id="A0A218V7H9"/>
<comment type="caution">
    <text evidence="1">The sequence shown here is derived from an EMBL/GenBank/DDBJ whole genome shotgun (WGS) entry which is preliminary data.</text>
</comment>
<evidence type="ECO:0000313" key="1">
    <source>
        <dbReference type="EMBL" id="OWK61943.1"/>
    </source>
</evidence>
<gene>
    <name evidence="1" type="ORF">RLOC_00007205</name>
</gene>
<protein>
    <submittedName>
        <fullName evidence="1">Uncharacterized protein</fullName>
    </submittedName>
</protein>
<evidence type="ECO:0000313" key="2">
    <source>
        <dbReference type="Proteomes" id="UP000197619"/>
    </source>
</evidence>
<organism evidence="1 2">
    <name type="scientific">Lonchura striata</name>
    <name type="common">white-rumped munia</name>
    <dbReference type="NCBI Taxonomy" id="40157"/>
    <lineage>
        <taxon>Eukaryota</taxon>
        <taxon>Metazoa</taxon>
        <taxon>Chordata</taxon>
        <taxon>Craniata</taxon>
        <taxon>Vertebrata</taxon>
        <taxon>Euteleostomi</taxon>
        <taxon>Archelosauria</taxon>
        <taxon>Archosauria</taxon>
        <taxon>Dinosauria</taxon>
        <taxon>Saurischia</taxon>
        <taxon>Theropoda</taxon>
        <taxon>Coelurosauria</taxon>
        <taxon>Aves</taxon>
        <taxon>Neognathae</taxon>
        <taxon>Neoaves</taxon>
        <taxon>Telluraves</taxon>
        <taxon>Australaves</taxon>
        <taxon>Passeriformes</taxon>
        <taxon>Passeroidea</taxon>
        <taxon>Estrildidae</taxon>
        <taxon>Estrildinae</taxon>
        <taxon>Lonchura</taxon>
    </lineage>
</organism>
<proteinExistence type="predicted"/>
<reference evidence="1 2" key="1">
    <citation type="submission" date="2017-05" db="EMBL/GenBank/DDBJ databases">
        <title>Genome of assembly of the Bengalese finch, Lonchura striata domestica.</title>
        <authorList>
            <person name="Colquitt B.M."/>
            <person name="Brainard M.S."/>
        </authorList>
    </citation>
    <scope>NUCLEOTIDE SEQUENCE [LARGE SCALE GENOMIC DNA]</scope>
    <source>
        <strain evidence="1">White83orange57</strain>
    </source>
</reference>
<keyword evidence="2" id="KW-1185">Reference proteome</keyword>
<name>A0A218V7H9_9PASE</name>
<sequence>MLLTVGRKTHLHADNTLKDGCSMKSTILGMCAINVKTLQEHDIVSIGVAGKIHIDSAVHRAALLTQAKFNDIPINHQVQAL</sequence>
<dbReference type="EMBL" id="MUZQ01000034">
    <property type="protein sequence ID" value="OWK61943.1"/>
    <property type="molecule type" value="Genomic_DNA"/>
</dbReference>
<dbReference type="Proteomes" id="UP000197619">
    <property type="component" value="Unassembled WGS sequence"/>
</dbReference>